<reference evidence="2" key="1">
    <citation type="journal article" date="2023" name="G3 (Bethesda)">
        <title>Genome assembly and association tests identify interacting loci associated with vigor, precocity, and sex in interspecific pistachio rootstocks.</title>
        <authorList>
            <person name="Palmer W."/>
            <person name="Jacygrad E."/>
            <person name="Sagayaradj S."/>
            <person name="Cavanaugh K."/>
            <person name="Han R."/>
            <person name="Bertier L."/>
            <person name="Beede B."/>
            <person name="Kafkas S."/>
            <person name="Golino D."/>
            <person name="Preece J."/>
            <person name="Michelmore R."/>
        </authorList>
    </citation>
    <scope>NUCLEOTIDE SEQUENCE [LARGE SCALE GENOMIC DNA]</scope>
</reference>
<sequence>MSCKEDAVTWNAMFSGYNRMKRYEDTRKLFGEMELKGLLSTSVTFVLVLSACAKLKDLDVGKRVHSLWRNGCCT</sequence>
<evidence type="ECO:0000313" key="1">
    <source>
        <dbReference type="EMBL" id="KAJ0018376.1"/>
    </source>
</evidence>
<protein>
    <submittedName>
        <fullName evidence="1">Uncharacterized protein</fullName>
    </submittedName>
</protein>
<proteinExistence type="predicted"/>
<comment type="caution">
    <text evidence="1">The sequence shown here is derived from an EMBL/GenBank/DDBJ whole genome shotgun (WGS) entry which is preliminary data.</text>
</comment>
<name>A0ACC0XMI7_9ROSI</name>
<evidence type="ECO:0000313" key="2">
    <source>
        <dbReference type="Proteomes" id="UP001163603"/>
    </source>
</evidence>
<keyword evidence="2" id="KW-1185">Reference proteome</keyword>
<accession>A0ACC0XMI7</accession>
<dbReference type="EMBL" id="CM047747">
    <property type="protein sequence ID" value="KAJ0018376.1"/>
    <property type="molecule type" value="Genomic_DNA"/>
</dbReference>
<organism evidence="1 2">
    <name type="scientific">Pistacia integerrima</name>
    <dbReference type="NCBI Taxonomy" id="434235"/>
    <lineage>
        <taxon>Eukaryota</taxon>
        <taxon>Viridiplantae</taxon>
        <taxon>Streptophyta</taxon>
        <taxon>Embryophyta</taxon>
        <taxon>Tracheophyta</taxon>
        <taxon>Spermatophyta</taxon>
        <taxon>Magnoliopsida</taxon>
        <taxon>eudicotyledons</taxon>
        <taxon>Gunneridae</taxon>
        <taxon>Pentapetalae</taxon>
        <taxon>rosids</taxon>
        <taxon>malvids</taxon>
        <taxon>Sapindales</taxon>
        <taxon>Anacardiaceae</taxon>
        <taxon>Pistacia</taxon>
    </lineage>
</organism>
<dbReference type="Proteomes" id="UP001163603">
    <property type="component" value="Chromosome 12"/>
</dbReference>
<gene>
    <name evidence="1" type="ORF">Pint_10212</name>
</gene>